<feature type="domain" description="Tyrosine specific protein phosphatases" evidence="2">
    <location>
        <begin position="96"/>
        <end position="152"/>
    </location>
</feature>
<proteinExistence type="predicted"/>
<dbReference type="GO" id="GO:0005737">
    <property type="term" value="C:cytoplasm"/>
    <property type="evidence" value="ECO:0007669"/>
    <property type="project" value="TreeGrafter"/>
</dbReference>
<accession>A0AB34J592</accession>
<dbReference type="EMBL" id="JBGBPQ010000012">
    <property type="protein sequence ID" value="KAL1514529.1"/>
    <property type="molecule type" value="Genomic_DNA"/>
</dbReference>
<dbReference type="SMART" id="SM00195">
    <property type="entry name" value="DSPc"/>
    <property type="match status" value="1"/>
</dbReference>
<evidence type="ECO:0000313" key="4">
    <source>
        <dbReference type="Proteomes" id="UP001515480"/>
    </source>
</evidence>
<dbReference type="PROSITE" id="PS50056">
    <property type="entry name" value="TYR_PHOSPHATASE_2"/>
    <property type="match status" value="1"/>
</dbReference>
<dbReference type="CDD" id="cd14498">
    <property type="entry name" value="DSP"/>
    <property type="match status" value="1"/>
</dbReference>
<dbReference type="PROSITE" id="PS50054">
    <property type="entry name" value="TYR_PHOSPHATASE_DUAL"/>
    <property type="match status" value="1"/>
</dbReference>
<dbReference type="InterPro" id="IPR000387">
    <property type="entry name" value="Tyr_Pase_dom"/>
</dbReference>
<dbReference type="Proteomes" id="UP001515480">
    <property type="component" value="Unassembled WGS sequence"/>
</dbReference>
<sequence>MALVVAGDPLADERISATRDDEPLSEAAPLQQWPWLYVGSLAAAQDHAFLRDRRISRVLTLAPRLHVRRAAGVAYREVELEDHPSADLLATLPGVFAFIDEAQAAWEDASAALLVHCASGVSRSVSAVVAWLICRHAHSLVDALRVVRAARPQANPNVGFSLQLQHLEQQGADLAAAAASWSVRAGEGALQLAHARRATANELHARVDALEEQLQQLRASEAEGGGWRAAVRRELLALSARLDEERSGGQLAEDRVALTIFKAARSKLERLLQLL</sequence>
<feature type="domain" description="Tyrosine-protein phosphatase" evidence="1">
    <location>
        <begin position="28"/>
        <end position="173"/>
    </location>
</feature>
<dbReference type="InterPro" id="IPR020422">
    <property type="entry name" value="TYR_PHOSPHATASE_DUAL_dom"/>
</dbReference>
<dbReference type="InterPro" id="IPR029021">
    <property type="entry name" value="Prot-tyrosine_phosphatase-like"/>
</dbReference>
<dbReference type="Pfam" id="PF00782">
    <property type="entry name" value="DSPc"/>
    <property type="match status" value="1"/>
</dbReference>
<evidence type="ECO:0000259" key="2">
    <source>
        <dbReference type="PROSITE" id="PS50056"/>
    </source>
</evidence>
<dbReference type="PANTHER" id="PTHR46377">
    <property type="entry name" value="DUAL SPECIFICITY PROTEIN PHOSPHATASE 19"/>
    <property type="match status" value="1"/>
</dbReference>
<dbReference type="AlphaFoldDB" id="A0AB34J592"/>
<dbReference type="InterPro" id="IPR000340">
    <property type="entry name" value="Dual-sp_phosphatase_cat-dom"/>
</dbReference>
<evidence type="ECO:0000259" key="1">
    <source>
        <dbReference type="PROSITE" id="PS50054"/>
    </source>
</evidence>
<dbReference type="GO" id="GO:0008579">
    <property type="term" value="F:JUN kinase phosphatase activity"/>
    <property type="evidence" value="ECO:0007669"/>
    <property type="project" value="TreeGrafter"/>
</dbReference>
<keyword evidence="4" id="KW-1185">Reference proteome</keyword>
<protein>
    <recommendedName>
        <fullName evidence="5">Protein-serine/threonine phosphatase</fullName>
    </recommendedName>
</protein>
<dbReference type="Gene3D" id="3.90.190.10">
    <property type="entry name" value="Protein tyrosine phosphatase superfamily"/>
    <property type="match status" value="1"/>
</dbReference>
<evidence type="ECO:0000313" key="3">
    <source>
        <dbReference type="EMBL" id="KAL1514529.1"/>
    </source>
</evidence>
<evidence type="ECO:0008006" key="5">
    <source>
        <dbReference type="Google" id="ProtNLM"/>
    </source>
</evidence>
<dbReference type="PANTHER" id="PTHR46377:SF1">
    <property type="entry name" value="DUAL SPECIFICITY PROTEIN PHOSPHATASE 19"/>
    <property type="match status" value="1"/>
</dbReference>
<reference evidence="3 4" key="1">
    <citation type="journal article" date="2024" name="Science">
        <title>Giant polyketide synthase enzymes in the biosynthesis of giant marine polyether toxins.</title>
        <authorList>
            <person name="Fallon T.R."/>
            <person name="Shende V.V."/>
            <person name="Wierzbicki I.H."/>
            <person name="Pendleton A.L."/>
            <person name="Watervoot N.F."/>
            <person name="Auber R.P."/>
            <person name="Gonzalez D.J."/>
            <person name="Wisecaver J.H."/>
            <person name="Moore B.S."/>
        </authorList>
    </citation>
    <scope>NUCLEOTIDE SEQUENCE [LARGE SCALE GENOMIC DNA]</scope>
    <source>
        <strain evidence="3 4">12B1</strain>
    </source>
</reference>
<comment type="caution">
    <text evidence="3">The sequence shown here is derived from an EMBL/GenBank/DDBJ whole genome shotgun (WGS) entry which is preliminary data.</text>
</comment>
<gene>
    <name evidence="3" type="ORF">AB1Y20_003626</name>
</gene>
<organism evidence="3 4">
    <name type="scientific">Prymnesium parvum</name>
    <name type="common">Toxic golden alga</name>
    <dbReference type="NCBI Taxonomy" id="97485"/>
    <lineage>
        <taxon>Eukaryota</taxon>
        <taxon>Haptista</taxon>
        <taxon>Haptophyta</taxon>
        <taxon>Prymnesiophyceae</taxon>
        <taxon>Prymnesiales</taxon>
        <taxon>Prymnesiaceae</taxon>
        <taxon>Prymnesium</taxon>
    </lineage>
</organism>
<name>A0AB34J592_PRYPA</name>
<dbReference type="SUPFAM" id="SSF52799">
    <property type="entry name" value="(Phosphotyrosine protein) phosphatases II"/>
    <property type="match status" value="1"/>
</dbReference>